<evidence type="ECO:0000313" key="3">
    <source>
        <dbReference type="Proteomes" id="UP000593892"/>
    </source>
</evidence>
<dbReference type="GO" id="GO:0000155">
    <property type="term" value="F:phosphorelay sensor kinase activity"/>
    <property type="evidence" value="ECO:0007669"/>
    <property type="project" value="InterPro"/>
</dbReference>
<reference evidence="2 3" key="1">
    <citation type="submission" date="2020-10" db="EMBL/GenBank/DDBJ databases">
        <title>Complete genome sequence of Paludibaculum fermentans P105T, a facultatively anaerobic acidobacterium capable of dissimilatory Fe(III) reduction.</title>
        <authorList>
            <person name="Dedysh S.N."/>
            <person name="Beletsky A.V."/>
            <person name="Kulichevskaya I.S."/>
            <person name="Mardanov A.V."/>
            <person name="Ravin N.V."/>
        </authorList>
    </citation>
    <scope>NUCLEOTIDE SEQUENCE [LARGE SCALE GENOMIC DNA]</scope>
    <source>
        <strain evidence="2 3">P105</strain>
    </source>
</reference>
<organism evidence="2 3">
    <name type="scientific">Paludibaculum fermentans</name>
    <dbReference type="NCBI Taxonomy" id="1473598"/>
    <lineage>
        <taxon>Bacteria</taxon>
        <taxon>Pseudomonadati</taxon>
        <taxon>Acidobacteriota</taxon>
        <taxon>Terriglobia</taxon>
        <taxon>Bryobacterales</taxon>
        <taxon>Bryobacteraceae</taxon>
        <taxon>Paludibaculum</taxon>
    </lineage>
</organism>
<accession>A0A7S7SMD2</accession>
<dbReference type="AlphaFoldDB" id="A0A7S7SMD2"/>
<protein>
    <recommendedName>
        <fullName evidence="1">Signal transduction histidine kinase subgroup 3 dimerisation and phosphoacceptor domain-containing protein</fullName>
    </recommendedName>
</protein>
<evidence type="ECO:0000313" key="2">
    <source>
        <dbReference type="EMBL" id="QOY89783.1"/>
    </source>
</evidence>
<dbReference type="InterPro" id="IPR011712">
    <property type="entry name" value="Sig_transdc_His_kin_sub3_dim/P"/>
</dbReference>
<dbReference type="Gene3D" id="1.20.5.1930">
    <property type="match status" value="1"/>
</dbReference>
<dbReference type="GO" id="GO:0046983">
    <property type="term" value="F:protein dimerization activity"/>
    <property type="evidence" value="ECO:0007669"/>
    <property type="project" value="InterPro"/>
</dbReference>
<gene>
    <name evidence="2" type="ORF">IRI77_07475</name>
</gene>
<dbReference type="EMBL" id="CP063849">
    <property type="protein sequence ID" value="QOY89783.1"/>
    <property type="molecule type" value="Genomic_DNA"/>
</dbReference>
<dbReference type="GO" id="GO:0016020">
    <property type="term" value="C:membrane"/>
    <property type="evidence" value="ECO:0007669"/>
    <property type="project" value="InterPro"/>
</dbReference>
<feature type="domain" description="Signal transduction histidine kinase subgroup 3 dimerisation and phosphoacceptor" evidence="1">
    <location>
        <begin position="30"/>
        <end position="89"/>
    </location>
</feature>
<dbReference type="RefSeq" id="WP_194451445.1">
    <property type="nucleotide sequence ID" value="NZ_CP063849.1"/>
</dbReference>
<sequence length="209" mass="22857">MMSAMDVNGKPPSPVNLAWSGADAVRQQDRRRVSRRLHDDLGPTLCSAGLMVGLLRSNWPELNRESRELLDTIQEALESAVDSVRVLSYQSDPGIVARCGLRKAIELIAQGRPVDFTFEAGTPVWSLEQAESLCRIIGDALLAWDASERPGRLQLNLGQCAVQLRAPAGELLTEAALEAVRQIAARANLWVEYRDSSVTELSVTPGKEP</sequence>
<dbReference type="Proteomes" id="UP000593892">
    <property type="component" value="Chromosome"/>
</dbReference>
<name>A0A7S7SMD2_PALFE</name>
<proteinExistence type="predicted"/>
<dbReference type="Pfam" id="PF07730">
    <property type="entry name" value="HisKA_3"/>
    <property type="match status" value="1"/>
</dbReference>
<keyword evidence="3" id="KW-1185">Reference proteome</keyword>
<dbReference type="KEGG" id="pfer:IRI77_07475"/>
<evidence type="ECO:0000259" key="1">
    <source>
        <dbReference type="Pfam" id="PF07730"/>
    </source>
</evidence>